<feature type="domain" description="VWFA" evidence="18">
    <location>
        <begin position="229"/>
        <end position="400"/>
    </location>
</feature>
<keyword evidence="7" id="KW-1133">Transmembrane helix</keyword>
<dbReference type="Gene3D" id="3.40.50.410">
    <property type="entry name" value="von Willebrand factor, type A domain"/>
    <property type="match status" value="1"/>
</dbReference>
<comment type="function">
    <text evidence="17">Plays a role in cell attachment and migration. Interacts with extracellular matrix proteins and with the actin cytoskeleton and thereby plays an important role in normal extracellular matrix (ECM) homeostasis. Mediates adhesion of cells to type 1 collagen and gelatin, reorganization of the actin cytoskeleton and promotes cell spreading. Plays a role in the angiogenic response of cultured umbilical vein endothelial cells. May also act as a receptor for PLAU. Upon ligand binding, stimulates the phosphorylation of EGFR and ERK1/2.</text>
</comment>
<evidence type="ECO:0000256" key="5">
    <source>
        <dbReference type="ARBA" id="ARBA00022723"/>
    </source>
</evidence>
<proteinExistence type="inferred from homology"/>
<evidence type="ECO:0000259" key="19">
    <source>
        <dbReference type="PROSITE" id="PS50869"/>
    </source>
</evidence>
<dbReference type="InterPro" id="IPR007084">
    <property type="entry name" value="BRICHOS_dom"/>
</dbReference>
<keyword evidence="2" id="KW-1003">Cell membrane</keyword>
<dbReference type="InterPro" id="IPR036465">
    <property type="entry name" value="vWFA_dom_sf"/>
</dbReference>
<evidence type="ECO:0000256" key="8">
    <source>
        <dbReference type="ARBA" id="ARBA00023136"/>
    </source>
</evidence>
<evidence type="ECO:0000313" key="21">
    <source>
        <dbReference type="Proteomes" id="UP001623348"/>
    </source>
</evidence>
<dbReference type="PANTHER" id="PTHR16059:SF11">
    <property type="entry name" value="ANTHRAX TOXIN RECEPTOR 1"/>
    <property type="match status" value="1"/>
</dbReference>
<dbReference type="Pfam" id="PF04089">
    <property type="entry name" value="BRICHOS"/>
    <property type="match status" value="1"/>
</dbReference>
<evidence type="ECO:0000256" key="3">
    <source>
        <dbReference type="ARBA" id="ARBA00022553"/>
    </source>
</evidence>
<evidence type="ECO:0000256" key="15">
    <source>
        <dbReference type="ARBA" id="ARBA00061894"/>
    </source>
</evidence>
<keyword evidence="21" id="KW-1185">Reference proteome</keyword>
<evidence type="ECO:0000256" key="6">
    <source>
        <dbReference type="ARBA" id="ARBA00022729"/>
    </source>
</evidence>
<feature type="domain" description="BRICHOS" evidence="19">
    <location>
        <begin position="105"/>
        <end position="199"/>
    </location>
</feature>
<dbReference type="SUPFAM" id="SSF53300">
    <property type="entry name" value="vWA-like"/>
    <property type="match status" value="1"/>
</dbReference>
<evidence type="ECO:0000256" key="13">
    <source>
        <dbReference type="ARBA" id="ARBA00060389"/>
    </source>
</evidence>
<evidence type="ECO:0000256" key="10">
    <source>
        <dbReference type="ARBA" id="ARBA00023170"/>
    </source>
</evidence>
<keyword evidence="5" id="KW-0479">Metal-binding</keyword>
<evidence type="ECO:0000256" key="14">
    <source>
        <dbReference type="ARBA" id="ARBA00060395"/>
    </source>
</evidence>
<sequence length="456" mass="51533">MDSINLRDLVLTNFHPERIALLSQETDSKACTLTENAFKLFAEEFPLTLLTQLLIVTTVLLGLLLTPALADYFQNTDISKQITVSGGYQTLTISREWRVAIIEEKSNSGSWKTIWNYDTGFIATKVLSERACFISVMNRNEMPSFDTLPTVVEERTNLKGQGQPTREITFVLIKRPVRDLQSYGPDIFAMCRGLATYVAYEVHATFMLACDGQGGKRENGGPACYGGFDLYFILDKSGSVLHHWNEIYHFVEHLARKFISPQLRMSFIVFSTRGTILMRLTEDREQIRQGLEELQKVLPGGDTYMHEGFERASEQIYYENVHGYRTASVIIALTDGELHEDLFFYSEREANRSRDLGATVYCVGVKDFNETQLARIADSKDHVFPVNDGFQALQGIIDSILKKSCIEILAAEPSSICAGESFQVVVRGNGFRHARNVDRVLCSFRINDTVTLSKLF</sequence>
<evidence type="ECO:0000256" key="7">
    <source>
        <dbReference type="ARBA" id="ARBA00022989"/>
    </source>
</evidence>
<evidence type="ECO:0000256" key="17">
    <source>
        <dbReference type="ARBA" id="ARBA00093334"/>
    </source>
</evidence>
<keyword evidence="11" id="KW-0325">Glycoprotein</keyword>
<dbReference type="Proteomes" id="UP001623348">
    <property type="component" value="Unassembled WGS sequence"/>
</dbReference>
<dbReference type="InterPro" id="IPR008400">
    <property type="entry name" value="Anthrax_toxin_rcpt_extracel"/>
</dbReference>
<dbReference type="FunFam" id="3.40.50.410:FF:000017">
    <property type="entry name" value="Anthrax toxin receptor 1"/>
    <property type="match status" value="1"/>
</dbReference>
<keyword evidence="9" id="KW-1015">Disulfide bond</keyword>
<dbReference type="GO" id="GO:0031258">
    <property type="term" value="C:lamellipodium membrane"/>
    <property type="evidence" value="ECO:0007669"/>
    <property type="project" value="UniProtKB-SubCell"/>
</dbReference>
<comment type="caution">
    <text evidence="20">The sequence shown here is derived from an EMBL/GenBank/DDBJ whole genome shotgun (WGS) entry which is preliminary data.</text>
</comment>
<dbReference type="GO" id="GO:0031527">
    <property type="term" value="C:filopodium membrane"/>
    <property type="evidence" value="ECO:0007669"/>
    <property type="project" value="UniProtKB-SubCell"/>
</dbReference>
<dbReference type="EMBL" id="BAAFJT010000026">
    <property type="protein sequence ID" value="GAB0200344.1"/>
    <property type="molecule type" value="Genomic_DNA"/>
</dbReference>
<dbReference type="SMART" id="SM01039">
    <property type="entry name" value="BRICHOS"/>
    <property type="match status" value="1"/>
</dbReference>
<name>A0ABC9XRZ9_GRUJA</name>
<keyword evidence="3" id="KW-0597">Phosphoprotein</keyword>
<dbReference type="AlphaFoldDB" id="A0ABC9XRZ9"/>
<dbReference type="Gene3D" id="3.30.390.150">
    <property type="match status" value="1"/>
</dbReference>
<dbReference type="PANTHER" id="PTHR16059">
    <property type="entry name" value="ANTHRAX TOXIN RECEPTOR"/>
    <property type="match status" value="1"/>
</dbReference>
<organism evidence="20 21">
    <name type="scientific">Grus japonensis</name>
    <name type="common">Japanese crane</name>
    <name type="synonym">Red-crowned crane</name>
    <dbReference type="NCBI Taxonomy" id="30415"/>
    <lineage>
        <taxon>Eukaryota</taxon>
        <taxon>Metazoa</taxon>
        <taxon>Chordata</taxon>
        <taxon>Craniata</taxon>
        <taxon>Vertebrata</taxon>
        <taxon>Euteleostomi</taxon>
        <taxon>Archelosauria</taxon>
        <taxon>Archosauria</taxon>
        <taxon>Dinosauria</taxon>
        <taxon>Saurischia</taxon>
        <taxon>Theropoda</taxon>
        <taxon>Coelurosauria</taxon>
        <taxon>Aves</taxon>
        <taxon>Neognathae</taxon>
        <taxon>Neoaves</taxon>
        <taxon>Gruiformes</taxon>
        <taxon>Gruidae</taxon>
        <taxon>Grus</taxon>
    </lineage>
</organism>
<evidence type="ECO:0000313" key="20">
    <source>
        <dbReference type="EMBL" id="GAB0200344.1"/>
    </source>
</evidence>
<accession>A0ABC9XRZ9</accession>
<dbReference type="PROSITE" id="PS50234">
    <property type="entry name" value="VWFA"/>
    <property type="match status" value="1"/>
</dbReference>
<evidence type="ECO:0000259" key="18">
    <source>
        <dbReference type="PROSITE" id="PS50234"/>
    </source>
</evidence>
<dbReference type="CDD" id="cd01474">
    <property type="entry name" value="vWA_ATR"/>
    <property type="match status" value="1"/>
</dbReference>
<keyword evidence="12" id="KW-0966">Cell projection</keyword>
<dbReference type="SMART" id="SM00327">
    <property type="entry name" value="VWA"/>
    <property type="match status" value="1"/>
</dbReference>
<keyword evidence="6" id="KW-0732">Signal</keyword>
<evidence type="ECO:0000256" key="2">
    <source>
        <dbReference type="ARBA" id="ARBA00022475"/>
    </source>
</evidence>
<evidence type="ECO:0000256" key="9">
    <source>
        <dbReference type="ARBA" id="ARBA00023157"/>
    </source>
</evidence>
<dbReference type="PROSITE" id="PS50869">
    <property type="entry name" value="BRICHOS"/>
    <property type="match status" value="1"/>
</dbReference>
<keyword evidence="10 20" id="KW-0675">Receptor</keyword>
<dbReference type="GO" id="GO:0046872">
    <property type="term" value="F:metal ion binding"/>
    <property type="evidence" value="ECO:0007669"/>
    <property type="project" value="UniProtKB-KW"/>
</dbReference>
<evidence type="ECO:0000256" key="12">
    <source>
        <dbReference type="ARBA" id="ARBA00023273"/>
    </source>
</evidence>
<comment type="subunit">
    <text evidence="15">Interacts with gelatin and type 1 collagen. Interacts with the actin cytoskeleton.</text>
</comment>
<reference evidence="20 21" key="1">
    <citation type="submission" date="2024-06" db="EMBL/GenBank/DDBJ databases">
        <title>The draft genome of Grus japonensis, version 3.</title>
        <authorList>
            <person name="Nabeshima K."/>
            <person name="Suzuki S."/>
            <person name="Onuma M."/>
        </authorList>
    </citation>
    <scope>NUCLEOTIDE SEQUENCE [LARGE SCALE GENOMIC DNA]</scope>
    <source>
        <strain evidence="20 21">451A</strain>
    </source>
</reference>
<evidence type="ECO:0000256" key="1">
    <source>
        <dbReference type="ARBA" id="ARBA00008095"/>
    </source>
</evidence>
<keyword evidence="4" id="KW-0812">Transmembrane</keyword>
<evidence type="ECO:0000256" key="4">
    <source>
        <dbReference type="ARBA" id="ARBA00022692"/>
    </source>
</evidence>
<evidence type="ECO:0000256" key="16">
    <source>
        <dbReference type="ARBA" id="ARBA00068139"/>
    </source>
</evidence>
<dbReference type="Pfam" id="PF05587">
    <property type="entry name" value="Anth_Ig"/>
    <property type="match status" value="1"/>
</dbReference>
<evidence type="ECO:0000256" key="11">
    <source>
        <dbReference type="ARBA" id="ARBA00023180"/>
    </source>
</evidence>
<dbReference type="Pfam" id="PF00092">
    <property type="entry name" value="VWA"/>
    <property type="match status" value="1"/>
</dbReference>
<protein>
    <recommendedName>
        <fullName evidence="16">Anthrax toxin receptor 1</fullName>
    </recommendedName>
</protein>
<keyword evidence="8" id="KW-0472">Membrane</keyword>
<dbReference type="InterPro" id="IPR002035">
    <property type="entry name" value="VWF_A"/>
</dbReference>
<gene>
    <name evidence="20" type="ORF">GRJ2_002499800</name>
</gene>
<comment type="subcellular location">
    <subcellularLocation>
        <location evidence="14">Cell projection</location>
        <location evidence="14">Filopodium membrane</location>
        <topology evidence="14">Single-pass type I membrane protein</topology>
    </subcellularLocation>
    <subcellularLocation>
        <location evidence="13">Cell projection</location>
        <location evidence="13">Lamellipodium membrane</location>
        <topology evidence="13">Single-pass type I membrane protein</topology>
    </subcellularLocation>
</comment>
<comment type="similarity">
    <text evidence="1">Belongs to the ATR family.</text>
</comment>